<organism evidence="3 4">
    <name type="scientific">Fodinicola feengrottensis</name>
    <dbReference type="NCBI Taxonomy" id="435914"/>
    <lineage>
        <taxon>Bacteria</taxon>
        <taxon>Bacillati</taxon>
        <taxon>Actinomycetota</taxon>
        <taxon>Actinomycetes</taxon>
        <taxon>Mycobacteriales</taxon>
        <taxon>Fodinicola</taxon>
    </lineage>
</organism>
<gene>
    <name evidence="3" type="ORF">GCM10009765_03360</name>
</gene>
<comment type="caution">
    <text evidence="3">The sequence shown here is derived from an EMBL/GenBank/DDBJ whole genome shotgun (WGS) entry which is preliminary data.</text>
</comment>
<evidence type="ECO:0000313" key="3">
    <source>
        <dbReference type="EMBL" id="GAA1657172.1"/>
    </source>
</evidence>
<dbReference type="Proteomes" id="UP001500618">
    <property type="component" value="Unassembled WGS sequence"/>
</dbReference>
<sequence length="466" mass="50241">MWTITAPAGAIEPAIGATAHTDVSGCGRALWTGVLTGDWRTPRRWPLATPSPGVVLAVAAAVVAMVALWWVARLVATHRARQRACWLEIAVPDGLGARQIAGLWRLVAGILPAARWWRLTPRHVSFEVHATRDGLRCGLWLPPSVHADPTSRAITRAWPGAHVTHTMTPQLPVDRPVVGRRLRYRRTAWDPIRDETTLDPHRAGQPGWAPSRNEETHAVFDALMAAGEAGCGLLQIAISRPSTSQLAVLRRAADPTAPTGLSHCVARLPLTIVRVAVGTMLDIFGPDSPRSAGPYGVAGDTEPRPMDVVAARAARAKLAAAPHYVVEVRAAVSSRGRRGASAVAADIVRGYALLTNALIPAPWWPVRRSVSTRRAPGRHAVLTTASEAGALTPIPTEPALYRMATAPSRHRPATADLWTPEAGTWSEPAADQRLPSRPFPTTDEDPRRAHSRTARPTARHRARHHG</sequence>
<evidence type="ECO:0000256" key="1">
    <source>
        <dbReference type="SAM" id="MobiDB-lite"/>
    </source>
</evidence>
<evidence type="ECO:0000313" key="4">
    <source>
        <dbReference type="Proteomes" id="UP001500618"/>
    </source>
</evidence>
<feature type="region of interest" description="Disordered" evidence="1">
    <location>
        <begin position="424"/>
        <end position="466"/>
    </location>
</feature>
<keyword evidence="2" id="KW-0812">Transmembrane</keyword>
<proteinExistence type="predicted"/>
<dbReference type="RefSeq" id="WP_344306433.1">
    <property type="nucleotide sequence ID" value="NZ_BAAANY010000001.1"/>
</dbReference>
<accession>A0ABP4RPU3</accession>
<evidence type="ECO:0008006" key="5">
    <source>
        <dbReference type="Google" id="ProtNLM"/>
    </source>
</evidence>
<feature type="transmembrane region" description="Helical" evidence="2">
    <location>
        <begin position="53"/>
        <end position="72"/>
    </location>
</feature>
<name>A0ABP4RPU3_9ACTN</name>
<keyword evidence="2" id="KW-0472">Membrane</keyword>
<reference evidence="4" key="1">
    <citation type="journal article" date="2019" name="Int. J. Syst. Evol. Microbiol.">
        <title>The Global Catalogue of Microorganisms (GCM) 10K type strain sequencing project: providing services to taxonomists for standard genome sequencing and annotation.</title>
        <authorList>
            <consortium name="The Broad Institute Genomics Platform"/>
            <consortium name="The Broad Institute Genome Sequencing Center for Infectious Disease"/>
            <person name="Wu L."/>
            <person name="Ma J."/>
        </authorList>
    </citation>
    <scope>NUCLEOTIDE SEQUENCE [LARGE SCALE GENOMIC DNA]</scope>
    <source>
        <strain evidence="4">JCM 14718</strain>
    </source>
</reference>
<keyword evidence="2" id="KW-1133">Transmembrane helix</keyword>
<protein>
    <recommendedName>
        <fullName evidence="5">Type VII secretion protein EccE</fullName>
    </recommendedName>
</protein>
<evidence type="ECO:0000256" key="2">
    <source>
        <dbReference type="SAM" id="Phobius"/>
    </source>
</evidence>
<feature type="compositionally biased region" description="Basic residues" evidence="1">
    <location>
        <begin position="449"/>
        <end position="466"/>
    </location>
</feature>
<dbReference type="EMBL" id="BAAANY010000001">
    <property type="protein sequence ID" value="GAA1657172.1"/>
    <property type="molecule type" value="Genomic_DNA"/>
</dbReference>
<keyword evidence="4" id="KW-1185">Reference proteome</keyword>